<reference evidence="1 2" key="1">
    <citation type="submission" date="2018-12" db="EMBL/GenBank/DDBJ databases">
        <authorList>
            <consortium name="Pathogen Informatics"/>
        </authorList>
    </citation>
    <scope>NUCLEOTIDE SEQUENCE [LARGE SCALE GENOMIC DNA]</scope>
    <source>
        <strain evidence="1 2">NCTC11636</strain>
    </source>
</reference>
<dbReference type="AlphaFoldDB" id="A0A448HJZ2"/>
<dbReference type="KEGG" id="ahw:NCTC11636_02499"/>
<dbReference type="RefSeq" id="WP_126383564.1">
    <property type="nucleotide sequence ID" value="NZ_LR134350.1"/>
</dbReference>
<accession>A0A448HJZ2</accession>
<dbReference type="SUPFAM" id="SSF159894">
    <property type="entry name" value="YgaC/TfoX-N like"/>
    <property type="match status" value="1"/>
</dbReference>
<gene>
    <name evidence="1" type="ORF">NCTC11636_02499</name>
</gene>
<name>A0A448HJZ2_9ACTO</name>
<dbReference type="Proteomes" id="UP000266895">
    <property type="component" value="Chromosome"/>
</dbReference>
<evidence type="ECO:0000313" key="1">
    <source>
        <dbReference type="EMBL" id="VEG30025.1"/>
    </source>
</evidence>
<dbReference type="Gene3D" id="3.30.1460.30">
    <property type="entry name" value="YgaC/TfoX-N like chaperone"/>
    <property type="match status" value="1"/>
</dbReference>
<sequence length="124" mass="13622">MTPMATDSKDERRSADTALVRELLDGLAPLRCRARAMFGAWMIYVDDKPLCIVDNGEVFIKRSTADALFEGIAQLAPPYPGAKDYWLLDGALLRASPDRVRELVAAVADALPEPKRRPAPPASR</sequence>
<proteinExistence type="predicted"/>
<evidence type="ECO:0000313" key="2">
    <source>
        <dbReference type="Proteomes" id="UP000266895"/>
    </source>
</evidence>
<dbReference type="EMBL" id="LR134350">
    <property type="protein sequence ID" value="VEG30025.1"/>
    <property type="molecule type" value="Genomic_DNA"/>
</dbReference>
<organism evidence="1 2">
    <name type="scientific">Actinomyces howellii</name>
    <dbReference type="NCBI Taxonomy" id="52771"/>
    <lineage>
        <taxon>Bacteria</taxon>
        <taxon>Bacillati</taxon>
        <taxon>Actinomycetota</taxon>
        <taxon>Actinomycetes</taxon>
        <taxon>Actinomycetales</taxon>
        <taxon>Actinomycetaceae</taxon>
        <taxon>Actinomyces</taxon>
    </lineage>
</organism>
<keyword evidence="2" id="KW-1185">Reference proteome</keyword>
<protein>
    <submittedName>
        <fullName evidence="1">Regulator of competence-specific genes</fullName>
    </submittedName>
</protein>
<dbReference type="OrthoDB" id="8687154at2"/>